<dbReference type="PANTHER" id="PTHR31234">
    <property type="entry name" value="LATE EMBRYOGENESIS ABUNDANT (LEA) HYDROXYPROLINE-RICH GLYCOPROTEIN FAMILY"/>
    <property type="match status" value="1"/>
</dbReference>
<keyword evidence="9" id="KW-1185">Reference proteome</keyword>
<dbReference type="Proteomes" id="UP000604825">
    <property type="component" value="Unassembled WGS sequence"/>
</dbReference>
<evidence type="ECO:0000256" key="3">
    <source>
        <dbReference type="ARBA" id="ARBA00022989"/>
    </source>
</evidence>
<reference evidence="8" key="1">
    <citation type="submission" date="2020-10" db="EMBL/GenBank/DDBJ databases">
        <authorList>
            <person name="Han B."/>
            <person name="Lu T."/>
            <person name="Zhao Q."/>
            <person name="Huang X."/>
            <person name="Zhao Y."/>
        </authorList>
    </citation>
    <scope>NUCLEOTIDE SEQUENCE</scope>
</reference>
<sequence>MASSAAATGDGEKPHAHLGQPLLAPPHPAQQPYYAYPAASYAHPSPPPPAPTLVFVPVLAPCSPVLVRLRRLRPRRAPCLRRLCTRTLPLLLFLALLAGAAFLLYPSAPAARVADLRVDSFRVQPPVLGLGLALRLRVRNPGFVLPLRYRSVSAAVSYRGHLLGSAKAWPGSGELAARHEVYADAQVWVDAGRVLDDVIELIGDVAAGSVPLEIVSEVVGSIEVFRFHIPVKDNAEVLGHVVFSMKSISLCMFALYVFDAILMCVKPLNTPAVTGAHIMLSKYQPRDSENHKPGLLLSANALRLPVPEDIVKLQSLLDGPEVSICMYNLDIVLCYV</sequence>
<dbReference type="AlphaFoldDB" id="A0A811NSJ3"/>
<proteinExistence type="predicted"/>
<dbReference type="EMBL" id="CAJGYO010000004">
    <property type="protein sequence ID" value="CAD6226142.1"/>
    <property type="molecule type" value="Genomic_DNA"/>
</dbReference>
<dbReference type="OrthoDB" id="1414122at2759"/>
<organism evidence="8 9">
    <name type="scientific">Miscanthus lutarioriparius</name>
    <dbReference type="NCBI Taxonomy" id="422564"/>
    <lineage>
        <taxon>Eukaryota</taxon>
        <taxon>Viridiplantae</taxon>
        <taxon>Streptophyta</taxon>
        <taxon>Embryophyta</taxon>
        <taxon>Tracheophyta</taxon>
        <taxon>Spermatophyta</taxon>
        <taxon>Magnoliopsida</taxon>
        <taxon>Liliopsida</taxon>
        <taxon>Poales</taxon>
        <taxon>Poaceae</taxon>
        <taxon>PACMAD clade</taxon>
        <taxon>Panicoideae</taxon>
        <taxon>Andropogonodae</taxon>
        <taxon>Andropogoneae</taxon>
        <taxon>Saccharinae</taxon>
        <taxon>Miscanthus</taxon>
    </lineage>
</organism>
<evidence type="ECO:0000256" key="6">
    <source>
        <dbReference type="SAM" id="Phobius"/>
    </source>
</evidence>
<evidence type="ECO:0000256" key="5">
    <source>
        <dbReference type="SAM" id="MobiDB-lite"/>
    </source>
</evidence>
<dbReference type="InterPro" id="IPR004864">
    <property type="entry name" value="LEA_2"/>
</dbReference>
<accession>A0A811NSJ3</accession>
<dbReference type="InterPro" id="IPR044839">
    <property type="entry name" value="NDR1-like"/>
</dbReference>
<gene>
    <name evidence="8" type="ORF">NCGR_LOCUS18014</name>
</gene>
<feature type="region of interest" description="Disordered" evidence="5">
    <location>
        <begin position="1"/>
        <end position="22"/>
    </location>
</feature>
<comment type="caution">
    <text evidence="8">The sequence shown here is derived from an EMBL/GenBank/DDBJ whole genome shotgun (WGS) entry which is preliminary data.</text>
</comment>
<evidence type="ECO:0000259" key="7">
    <source>
        <dbReference type="Pfam" id="PF03168"/>
    </source>
</evidence>
<keyword evidence="4 6" id="KW-0472">Membrane</keyword>
<dbReference type="PANTHER" id="PTHR31234:SF5">
    <property type="entry name" value="OS07G0206800 PROTEIN"/>
    <property type="match status" value="1"/>
</dbReference>
<evidence type="ECO:0000313" key="8">
    <source>
        <dbReference type="EMBL" id="CAD6226142.1"/>
    </source>
</evidence>
<comment type="subcellular location">
    <subcellularLocation>
        <location evidence="1">Membrane</location>
        <topology evidence="1">Single-pass membrane protein</topology>
    </subcellularLocation>
</comment>
<evidence type="ECO:0000256" key="1">
    <source>
        <dbReference type="ARBA" id="ARBA00004167"/>
    </source>
</evidence>
<keyword evidence="3 6" id="KW-1133">Transmembrane helix</keyword>
<evidence type="ECO:0000256" key="2">
    <source>
        <dbReference type="ARBA" id="ARBA00022692"/>
    </source>
</evidence>
<dbReference type="SUPFAM" id="SSF117070">
    <property type="entry name" value="LEA14-like"/>
    <property type="match status" value="1"/>
</dbReference>
<feature type="domain" description="Late embryogenesis abundant protein LEA-2 subgroup" evidence="7">
    <location>
        <begin position="136"/>
        <end position="232"/>
    </location>
</feature>
<dbReference type="Pfam" id="PF03168">
    <property type="entry name" value="LEA_2"/>
    <property type="match status" value="1"/>
</dbReference>
<evidence type="ECO:0000256" key="4">
    <source>
        <dbReference type="ARBA" id="ARBA00023136"/>
    </source>
</evidence>
<feature type="transmembrane region" description="Helical" evidence="6">
    <location>
        <begin position="88"/>
        <end position="108"/>
    </location>
</feature>
<evidence type="ECO:0000313" key="9">
    <source>
        <dbReference type="Proteomes" id="UP000604825"/>
    </source>
</evidence>
<feature type="transmembrane region" description="Helical" evidence="6">
    <location>
        <begin position="50"/>
        <end position="67"/>
    </location>
</feature>
<dbReference type="GO" id="GO:0098542">
    <property type="term" value="P:defense response to other organism"/>
    <property type="evidence" value="ECO:0007669"/>
    <property type="project" value="InterPro"/>
</dbReference>
<protein>
    <recommendedName>
        <fullName evidence="7">Late embryogenesis abundant protein LEA-2 subgroup domain-containing protein</fullName>
    </recommendedName>
</protein>
<dbReference type="GO" id="GO:0016020">
    <property type="term" value="C:membrane"/>
    <property type="evidence" value="ECO:0007669"/>
    <property type="project" value="UniProtKB-SubCell"/>
</dbReference>
<name>A0A811NSJ3_9POAL</name>
<keyword evidence="2 6" id="KW-0812">Transmembrane</keyword>